<dbReference type="CDD" id="cd07067">
    <property type="entry name" value="HP_PGM_like"/>
    <property type="match status" value="1"/>
</dbReference>
<dbReference type="STRING" id="561184.SAMN05216376_110172"/>
<comment type="caution">
    <text evidence="1">The sequence shown here is derived from an EMBL/GenBank/DDBJ whole genome shotgun (WGS) entry which is preliminary data.</text>
</comment>
<dbReference type="Proteomes" id="UP000030960">
    <property type="component" value="Unassembled WGS sequence"/>
</dbReference>
<evidence type="ECO:0000313" key="1">
    <source>
        <dbReference type="EMBL" id="KHQ53017.1"/>
    </source>
</evidence>
<organism evidence="1 2">
    <name type="scientific">Mameliella alba</name>
    <dbReference type="NCBI Taxonomy" id="561184"/>
    <lineage>
        <taxon>Bacteria</taxon>
        <taxon>Pseudomonadati</taxon>
        <taxon>Pseudomonadota</taxon>
        <taxon>Alphaproteobacteria</taxon>
        <taxon>Rhodobacterales</taxon>
        <taxon>Roseobacteraceae</taxon>
        <taxon>Mameliella</taxon>
    </lineage>
</organism>
<evidence type="ECO:0000313" key="2">
    <source>
        <dbReference type="Proteomes" id="UP000030960"/>
    </source>
</evidence>
<dbReference type="OrthoDB" id="9781415at2"/>
<proteinExistence type="predicted"/>
<dbReference type="InterPro" id="IPR013078">
    <property type="entry name" value="His_Pase_superF_clade-1"/>
</dbReference>
<name>A0A0B3RY67_9RHOB</name>
<dbReference type="AlphaFoldDB" id="A0A0B3RY67"/>
<dbReference type="EMBL" id="JSUQ01000009">
    <property type="protein sequence ID" value="KHQ53017.1"/>
    <property type="molecule type" value="Genomic_DNA"/>
</dbReference>
<dbReference type="Gene3D" id="3.40.50.1240">
    <property type="entry name" value="Phosphoglycerate mutase-like"/>
    <property type="match status" value="1"/>
</dbReference>
<sequence length="228" mass="24768">MAERAYVAILRHGAYHQRKGVPSARQPWPLTDEGRAQARAGADLLAAMIAERGLRLSPVIHASHQLRAWQTAQEVAVRLGELGHATEAVEETPALAERGLGSAANLTVAEIEAALRDDPRHDAPPPGWKSDSDYRLPLEGAESLMMAGRRVADHLAATARPGWLTVHVGHGASFRHACHHLGILDRAEIARLSMFHARPSLICHDADGRWSHLAGAWKIREPGGDPKD</sequence>
<dbReference type="RefSeq" id="WP_043141812.1">
    <property type="nucleotide sequence ID" value="NZ_JSUQ01000009.1"/>
</dbReference>
<dbReference type="SUPFAM" id="SSF53254">
    <property type="entry name" value="Phosphoglycerate mutase-like"/>
    <property type="match status" value="1"/>
</dbReference>
<protein>
    <submittedName>
        <fullName evidence="1">Phosphoglycerate/bisphosphoglycerate mutase</fullName>
    </submittedName>
</protein>
<gene>
    <name evidence="1" type="ORF">OA50_02562</name>
</gene>
<keyword evidence="2" id="KW-1185">Reference proteome</keyword>
<accession>A0A0B3RY67</accession>
<dbReference type="InterPro" id="IPR029033">
    <property type="entry name" value="His_PPase_superfam"/>
</dbReference>
<dbReference type="Pfam" id="PF00300">
    <property type="entry name" value="His_Phos_1"/>
    <property type="match status" value="1"/>
</dbReference>
<reference evidence="1 2" key="1">
    <citation type="submission" date="2014-10" db="EMBL/GenBank/DDBJ databases">
        <title>Genome sequence of Ponticoccus sp. strain UMTAT08 isolated from clonal culture of toxic dinoflagellate Alexandrium tamiyavanichii.</title>
        <authorList>
            <person name="Gan H.Y."/>
            <person name="Muhd D.-D."/>
            <person name="Mohd Noor M.E."/>
            <person name="Yeong Y.S."/>
            <person name="Usup G."/>
        </authorList>
    </citation>
    <scope>NUCLEOTIDE SEQUENCE [LARGE SCALE GENOMIC DNA]</scope>
    <source>
        <strain evidence="1 2">UMTAT08</strain>
    </source>
</reference>